<keyword evidence="4" id="KW-1185">Reference proteome</keyword>
<protein>
    <submittedName>
        <fullName evidence="3">Uncharacterized protein</fullName>
    </submittedName>
</protein>
<evidence type="ECO:0000256" key="2">
    <source>
        <dbReference type="SAM" id="Phobius"/>
    </source>
</evidence>
<feature type="transmembrane region" description="Helical" evidence="2">
    <location>
        <begin position="257"/>
        <end position="278"/>
    </location>
</feature>
<dbReference type="EMBL" id="JBHLHV010000003">
    <property type="protein sequence ID" value="MFB8894094.1"/>
    <property type="molecule type" value="Genomic_DNA"/>
</dbReference>
<feature type="transmembrane region" description="Helical" evidence="2">
    <location>
        <begin position="437"/>
        <end position="459"/>
    </location>
</feature>
<feature type="transmembrane region" description="Helical" evidence="2">
    <location>
        <begin position="90"/>
        <end position="108"/>
    </location>
</feature>
<dbReference type="RefSeq" id="WP_378719966.1">
    <property type="nucleotide sequence ID" value="NZ_JBHLHV010000003.1"/>
</dbReference>
<dbReference type="Proteomes" id="UP001589643">
    <property type="component" value="Unassembled WGS sequence"/>
</dbReference>
<keyword evidence="2" id="KW-1133">Transmembrane helix</keyword>
<evidence type="ECO:0000313" key="4">
    <source>
        <dbReference type="Proteomes" id="UP001589643"/>
    </source>
</evidence>
<sequence>MLLRSRRPPRDASLSAPADTDPVAEEESVADDLADLLRAHDEDFSQYARTLGATLGRGVAVLTLVSLFALTQLNPDAPRLVLPRFDGGDALAAFGVVGLFVTTLQLAVRDPGALQQPTASAGRQQLLTLIAALLVPTSLGLGIYIAIPYMIESAPTGIDLVRGFGPIAIGILLALFAADAAAAVPLPPTDPAVRRTRRKIAAEEQRAALSALKLRAGPSSVRGVIGDIARIVGLVVAQLLVLNAVTPADIEVVVARAAALTAFAVFVTAAVYDTFVAAARRRWSPLTPAFLPFILAMVGVSGTIVIASIESADGTNPVRAAADALLRFAVVTCSNAGMAFYLTGRRRRPRSDDGPAESRLLRAIAIKLAESKANRLDDGVLRDESRRPATLPLNRLAVISPFVSVVFPLGLILAAAAREQIAAVSPPEERGEGWARAAEGVSWAVASLVLIVPAVALAISTATTT</sequence>
<name>A0ABV5EVY2_9MICO</name>
<feature type="transmembrane region" description="Helical" evidence="2">
    <location>
        <begin position="47"/>
        <end position="70"/>
    </location>
</feature>
<feature type="transmembrane region" description="Helical" evidence="2">
    <location>
        <begin position="324"/>
        <end position="342"/>
    </location>
</feature>
<evidence type="ECO:0000313" key="3">
    <source>
        <dbReference type="EMBL" id="MFB8894094.1"/>
    </source>
</evidence>
<keyword evidence="2" id="KW-0472">Membrane</keyword>
<proteinExistence type="predicted"/>
<feature type="transmembrane region" description="Helical" evidence="2">
    <location>
        <begin position="224"/>
        <end position="245"/>
    </location>
</feature>
<feature type="region of interest" description="Disordered" evidence="1">
    <location>
        <begin position="1"/>
        <end position="25"/>
    </location>
</feature>
<keyword evidence="2" id="KW-0812">Transmembrane</keyword>
<reference evidence="3 4" key="1">
    <citation type="submission" date="2024-08" db="EMBL/GenBank/DDBJ databases">
        <title>Heavy metals resistant antinobacteria isolated from wastewater.</title>
        <authorList>
            <person name="Roman Ponce B."/>
            <person name="Blanco Mercado M.A."/>
            <person name="Avila Aldana I.N."/>
            <person name="Morales Arrieta S."/>
        </authorList>
    </citation>
    <scope>NUCLEOTIDE SEQUENCE [LARGE SCALE GENOMIC DNA]</scope>
    <source>
        <strain evidence="4">sma-1</strain>
    </source>
</reference>
<feature type="transmembrane region" description="Helical" evidence="2">
    <location>
        <begin position="396"/>
        <end position="417"/>
    </location>
</feature>
<comment type="caution">
    <text evidence="3">The sequence shown here is derived from an EMBL/GenBank/DDBJ whole genome shotgun (WGS) entry which is preliminary data.</text>
</comment>
<feature type="transmembrane region" description="Helical" evidence="2">
    <location>
        <begin position="129"/>
        <end position="151"/>
    </location>
</feature>
<feature type="transmembrane region" description="Helical" evidence="2">
    <location>
        <begin position="290"/>
        <end position="309"/>
    </location>
</feature>
<gene>
    <name evidence="3" type="ORF">AB7P39_14690</name>
</gene>
<organism evidence="3 4">
    <name type="scientific">Microbacterium plantarum</name>
    <dbReference type="NCBI Taxonomy" id="1816425"/>
    <lineage>
        <taxon>Bacteria</taxon>
        <taxon>Bacillati</taxon>
        <taxon>Actinomycetota</taxon>
        <taxon>Actinomycetes</taxon>
        <taxon>Micrococcales</taxon>
        <taxon>Microbacteriaceae</taxon>
        <taxon>Microbacterium</taxon>
    </lineage>
</organism>
<feature type="transmembrane region" description="Helical" evidence="2">
    <location>
        <begin position="163"/>
        <end position="186"/>
    </location>
</feature>
<accession>A0ABV5EVY2</accession>
<evidence type="ECO:0000256" key="1">
    <source>
        <dbReference type="SAM" id="MobiDB-lite"/>
    </source>
</evidence>